<protein>
    <submittedName>
        <fullName evidence="2">Uncharacterized protein</fullName>
    </submittedName>
</protein>
<comment type="caution">
    <text evidence="2">The sequence shown here is derived from an EMBL/GenBank/DDBJ whole genome shotgun (WGS) entry which is preliminary data.</text>
</comment>
<sequence>MASHDYTSPSCSKSFFSVMHVILSLGFLWVAATVVVVVVEVMVVVIGWAVTQMGLHNAFRSVSQLSVI</sequence>
<organism evidence="2 3">
    <name type="scientific">Portunus trituberculatus</name>
    <name type="common">Swimming crab</name>
    <name type="synonym">Neptunus trituberculatus</name>
    <dbReference type="NCBI Taxonomy" id="210409"/>
    <lineage>
        <taxon>Eukaryota</taxon>
        <taxon>Metazoa</taxon>
        <taxon>Ecdysozoa</taxon>
        <taxon>Arthropoda</taxon>
        <taxon>Crustacea</taxon>
        <taxon>Multicrustacea</taxon>
        <taxon>Malacostraca</taxon>
        <taxon>Eumalacostraca</taxon>
        <taxon>Eucarida</taxon>
        <taxon>Decapoda</taxon>
        <taxon>Pleocyemata</taxon>
        <taxon>Brachyura</taxon>
        <taxon>Eubrachyura</taxon>
        <taxon>Portunoidea</taxon>
        <taxon>Portunidae</taxon>
        <taxon>Portuninae</taxon>
        <taxon>Portunus</taxon>
    </lineage>
</organism>
<gene>
    <name evidence="2" type="ORF">E2C01_071666</name>
</gene>
<accession>A0A5B7I8L2</accession>
<dbReference type="EMBL" id="VSRR010045326">
    <property type="protein sequence ID" value="MPC77218.1"/>
    <property type="molecule type" value="Genomic_DNA"/>
</dbReference>
<keyword evidence="3" id="KW-1185">Reference proteome</keyword>
<dbReference type="Proteomes" id="UP000324222">
    <property type="component" value="Unassembled WGS sequence"/>
</dbReference>
<keyword evidence="1" id="KW-1133">Transmembrane helix</keyword>
<keyword evidence="1" id="KW-0812">Transmembrane</keyword>
<reference evidence="2 3" key="1">
    <citation type="submission" date="2019-05" db="EMBL/GenBank/DDBJ databases">
        <title>Another draft genome of Portunus trituberculatus and its Hox gene families provides insights of decapod evolution.</title>
        <authorList>
            <person name="Jeong J.-H."/>
            <person name="Song I."/>
            <person name="Kim S."/>
            <person name="Choi T."/>
            <person name="Kim D."/>
            <person name="Ryu S."/>
            <person name="Kim W."/>
        </authorList>
    </citation>
    <scope>NUCLEOTIDE SEQUENCE [LARGE SCALE GENOMIC DNA]</scope>
    <source>
        <tissue evidence="2">Muscle</tissue>
    </source>
</reference>
<keyword evidence="1" id="KW-0472">Membrane</keyword>
<feature type="transmembrane region" description="Helical" evidence="1">
    <location>
        <begin position="20"/>
        <end position="50"/>
    </location>
</feature>
<name>A0A5B7I8L2_PORTR</name>
<evidence type="ECO:0000256" key="1">
    <source>
        <dbReference type="SAM" id="Phobius"/>
    </source>
</evidence>
<evidence type="ECO:0000313" key="2">
    <source>
        <dbReference type="EMBL" id="MPC77218.1"/>
    </source>
</evidence>
<proteinExistence type="predicted"/>
<evidence type="ECO:0000313" key="3">
    <source>
        <dbReference type="Proteomes" id="UP000324222"/>
    </source>
</evidence>
<dbReference type="AlphaFoldDB" id="A0A5B7I8L2"/>